<dbReference type="PANTHER" id="PTHR23076">
    <property type="entry name" value="METALLOPROTEASE M41 FTSH"/>
    <property type="match status" value="1"/>
</dbReference>
<dbReference type="InterPro" id="IPR027417">
    <property type="entry name" value="P-loop_NTPase"/>
</dbReference>
<feature type="domain" description="AAA+ ATPase" evidence="4">
    <location>
        <begin position="301"/>
        <end position="442"/>
    </location>
</feature>
<accession>A0ABY7M1N0</accession>
<evidence type="ECO:0000256" key="2">
    <source>
        <dbReference type="SAM" id="Coils"/>
    </source>
</evidence>
<organism evidence="5 6">
    <name type="scientific">Candidatus Phytoplasma sacchari</name>
    <dbReference type="NCBI Taxonomy" id="2609813"/>
    <lineage>
        <taxon>Bacteria</taxon>
        <taxon>Bacillati</taxon>
        <taxon>Mycoplasmatota</taxon>
        <taxon>Mollicutes</taxon>
        <taxon>Acholeplasmatales</taxon>
        <taxon>Acholeplasmataceae</taxon>
        <taxon>Candidatus Phytoplasma</taxon>
        <taxon>16SrXI (Rice yellow dwarf group)</taxon>
    </lineage>
</organism>
<dbReference type="Gene3D" id="3.40.50.300">
    <property type="entry name" value="P-loop containing nucleotide triphosphate hydrolases"/>
    <property type="match status" value="1"/>
</dbReference>
<comment type="similarity">
    <text evidence="1">Belongs to the AAA ATPase family.</text>
</comment>
<dbReference type="InterPro" id="IPR003959">
    <property type="entry name" value="ATPase_AAA_core"/>
</dbReference>
<sequence>MKTIQRKTNFYWYFLGIILVIVLFVVIFYKKNPNISSTINNDSFLSQKEQKQVEEQYLDRYLQAMEKQIQEEKDKRAQEQKTINEQTKVIQDKLKEINKEIQTFNEQINTLEEEIKDSNLNDTTKKDKEAQLAALQKPKEDKIKEGQDWKAKIPELYSQKENNAKQLEWLTYQHNYHNNFQKQGYLEQKSKTLEEVIVYNQANKARIKFLLSQNRNNKDTFDQLKDYYLFLDSQLIIFSHKLEEIRKEFENNRLDQPWLNHKKKITLEDVYGMEQEKEELADLIAYLKVDQPSLVNFEQIKPRGYLLYGPPGTGKSFLMKALCEETEAYYLEVDPSRFDKTFIGEGNEELERIWEEAEKHNKCIIFIDEISGLANRENISHYGGEHSKIAFNILNNLLLKLDGFKSSDNKKIILMGATNHLSQIDPALRSRFSKIIKINLIQDAEIEGFLKHQLRNYQISYHTFNHLKEIANRCQGKGYSNRDLTKFLDNAYQKTFKYQQQNPLHSIMLPSDLDEVLDFQQGIKKTLSQIKEHRLACEKEYQDWLKEIESYLPKKKDLTEVSKKYSFNTLTWPDPDEEPSDILSFVKQPFQKWFTDANQYAFNNATLMLTHETTMLSKYITFMKCEEAPGYFWFVYEGPQYLLDEDKDYYIGDAELPYDPNNQVGIDSTKKYYLHFNPCKNQIMVYDKKFNTE</sequence>
<feature type="coiled-coil region" evidence="2">
    <location>
        <begin position="62"/>
        <end position="121"/>
    </location>
</feature>
<evidence type="ECO:0000313" key="6">
    <source>
        <dbReference type="Proteomes" id="UP001210120"/>
    </source>
</evidence>
<keyword evidence="6" id="KW-1185">Reference proteome</keyword>
<keyword evidence="3" id="KW-0812">Transmembrane</keyword>
<keyword evidence="2" id="KW-0175">Coiled coil</keyword>
<dbReference type="PROSITE" id="PS00674">
    <property type="entry name" value="AAA"/>
    <property type="match status" value="1"/>
</dbReference>
<evidence type="ECO:0000256" key="1">
    <source>
        <dbReference type="RuleBase" id="RU003651"/>
    </source>
</evidence>
<feature type="transmembrane region" description="Helical" evidence="3">
    <location>
        <begin position="12"/>
        <end position="29"/>
    </location>
</feature>
<reference evidence="5" key="1">
    <citation type="submission" date="2022-12" db="EMBL/GenBank/DDBJ databases">
        <title>Genomic Characterization of Candidatus Phytoplasma sacchari in China.</title>
        <authorList>
            <person name="Zhang R.-Y."/>
        </authorList>
    </citation>
    <scope>NUCLEOTIDE SEQUENCE [LARGE SCALE GENOMIC DNA]</scope>
    <source>
        <strain evidence="5">SCWL1</strain>
    </source>
</reference>
<gene>
    <name evidence="5" type="ORF">O7R10_00955</name>
</gene>
<dbReference type="InterPro" id="IPR003593">
    <property type="entry name" value="AAA+_ATPase"/>
</dbReference>
<proteinExistence type="inferred from homology"/>
<dbReference type="SUPFAM" id="SSF52540">
    <property type="entry name" value="P-loop containing nucleoside triphosphate hydrolases"/>
    <property type="match status" value="1"/>
</dbReference>
<dbReference type="InterPro" id="IPR003960">
    <property type="entry name" value="ATPase_AAA_CS"/>
</dbReference>
<keyword evidence="3" id="KW-1133">Transmembrane helix</keyword>
<evidence type="ECO:0000313" key="5">
    <source>
        <dbReference type="EMBL" id="WBL31616.1"/>
    </source>
</evidence>
<dbReference type="SMART" id="SM00382">
    <property type="entry name" value="AAA"/>
    <property type="match status" value="1"/>
</dbReference>
<name>A0ABY7M1N0_9MOLU</name>
<protein>
    <submittedName>
        <fullName evidence="5">AAA family ATPase</fullName>
    </submittedName>
</protein>
<keyword evidence="3" id="KW-0472">Membrane</keyword>
<dbReference type="Pfam" id="PF00004">
    <property type="entry name" value="AAA"/>
    <property type="match status" value="1"/>
</dbReference>
<dbReference type="PANTHER" id="PTHR23076:SF97">
    <property type="entry name" value="ATP-DEPENDENT ZINC METALLOPROTEASE YME1L1"/>
    <property type="match status" value="1"/>
</dbReference>
<dbReference type="EMBL" id="CP115156">
    <property type="protein sequence ID" value="WBL31616.1"/>
    <property type="molecule type" value="Genomic_DNA"/>
</dbReference>
<dbReference type="Proteomes" id="UP001210120">
    <property type="component" value="Chromosome"/>
</dbReference>
<keyword evidence="1" id="KW-0067">ATP-binding</keyword>
<keyword evidence="1" id="KW-0547">Nucleotide-binding</keyword>
<evidence type="ECO:0000256" key="3">
    <source>
        <dbReference type="SAM" id="Phobius"/>
    </source>
</evidence>
<evidence type="ECO:0000259" key="4">
    <source>
        <dbReference type="SMART" id="SM00382"/>
    </source>
</evidence>